<dbReference type="InterPro" id="IPR051828">
    <property type="entry name" value="HAD-like_hydrolase_domain"/>
</dbReference>
<sequence length="293" mass="34170">MPPSKQIRKILTFDAFNTLFTPRLSVSEIYGQIAQTYNIKHDTNRMISIFPQLYKTLNQKHPNYGKNTGISYEKWWFELIDGVYHDQLEHPSYEAFRKDLYDSFKSDRSYTTFADLRRFLELVGGRDDTVLLCLSNGDPRVRDILNNLDLMKYFGEDRRVKLSYDLDLSKSDPKFYQFITHEIQRSYPMVESTKDIWHFGDEVVNDMKNSNVIGWNSILVDRTGATTAESIAQELSLEDSEDVAAKRRLLDVYFTENQSGNIDKDTAIKTIGDRLYLIRDFKDTEGLIGLIYN</sequence>
<dbReference type="Proteomes" id="UP000774326">
    <property type="component" value="Unassembled WGS sequence"/>
</dbReference>
<dbReference type="AlphaFoldDB" id="A0A9P8PMQ2"/>
<name>A0A9P8PMQ2_WICPI</name>
<dbReference type="EMBL" id="JAEUBG010005537">
    <property type="protein sequence ID" value="KAH3674292.1"/>
    <property type="molecule type" value="Genomic_DNA"/>
</dbReference>
<dbReference type="InterPro" id="IPR036412">
    <property type="entry name" value="HAD-like_sf"/>
</dbReference>
<dbReference type="SUPFAM" id="SSF56784">
    <property type="entry name" value="HAD-like"/>
    <property type="match status" value="1"/>
</dbReference>
<dbReference type="PANTHER" id="PTHR46191:SF2">
    <property type="entry name" value="HALOACID DEHALOGENASE-LIKE HYDROLASE DOMAIN-CONTAINING PROTEIN 3"/>
    <property type="match status" value="1"/>
</dbReference>
<dbReference type="Pfam" id="PF00702">
    <property type="entry name" value="Hydrolase"/>
    <property type="match status" value="1"/>
</dbReference>
<proteinExistence type="predicted"/>
<evidence type="ECO:0000313" key="2">
    <source>
        <dbReference type="Proteomes" id="UP000774326"/>
    </source>
</evidence>
<dbReference type="Gene3D" id="3.40.50.1000">
    <property type="entry name" value="HAD superfamily/HAD-like"/>
    <property type="match status" value="1"/>
</dbReference>
<dbReference type="Gene3D" id="1.10.150.720">
    <property type="entry name" value="Haloacid dehalogenase-like hydrolase"/>
    <property type="match status" value="1"/>
</dbReference>
<dbReference type="GO" id="GO:0005634">
    <property type="term" value="C:nucleus"/>
    <property type="evidence" value="ECO:0007669"/>
    <property type="project" value="TreeGrafter"/>
</dbReference>
<gene>
    <name evidence="1" type="ORF">WICPIJ_009603</name>
</gene>
<keyword evidence="2" id="KW-1185">Reference proteome</keyword>
<reference evidence="1" key="2">
    <citation type="submission" date="2021-01" db="EMBL/GenBank/DDBJ databases">
        <authorList>
            <person name="Schikora-Tamarit M.A."/>
        </authorList>
    </citation>
    <scope>NUCLEOTIDE SEQUENCE</scope>
    <source>
        <strain evidence="1">CBS2887</strain>
    </source>
</reference>
<dbReference type="OrthoDB" id="444127at2759"/>
<accession>A0A9P8PMQ2</accession>
<reference evidence="1" key="1">
    <citation type="journal article" date="2021" name="Open Biol.">
        <title>Shared evolutionary footprints suggest mitochondrial oxidative damage underlies multiple complex I losses in fungi.</title>
        <authorList>
            <person name="Schikora-Tamarit M.A."/>
            <person name="Marcet-Houben M."/>
            <person name="Nosek J."/>
            <person name="Gabaldon T."/>
        </authorList>
    </citation>
    <scope>NUCLEOTIDE SEQUENCE</scope>
    <source>
        <strain evidence="1">CBS2887</strain>
    </source>
</reference>
<organism evidence="1 2">
    <name type="scientific">Wickerhamomyces pijperi</name>
    <name type="common">Yeast</name>
    <name type="synonym">Pichia pijperi</name>
    <dbReference type="NCBI Taxonomy" id="599730"/>
    <lineage>
        <taxon>Eukaryota</taxon>
        <taxon>Fungi</taxon>
        <taxon>Dikarya</taxon>
        <taxon>Ascomycota</taxon>
        <taxon>Saccharomycotina</taxon>
        <taxon>Saccharomycetes</taxon>
        <taxon>Phaffomycetales</taxon>
        <taxon>Wickerhamomycetaceae</taxon>
        <taxon>Wickerhamomyces</taxon>
    </lineage>
</organism>
<evidence type="ECO:0000313" key="1">
    <source>
        <dbReference type="EMBL" id="KAH3674292.1"/>
    </source>
</evidence>
<dbReference type="InterPro" id="IPR044924">
    <property type="entry name" value="HAD-SF_hydro_IA_REG-2-like_cap"/>
</dbReference>
<protein>
    <recommendedName>
        <fullName evidence="3">Haloacid dehalogenase-like hydrolase</fullName>
    </recommendedName>
</protein>
<evidence type="ECO:0008006" key="3">
    <source>
        <dbReference type="Google" id="ProtNLM"/>
    </source>
</evidence>
<dbReference type="InterPro" id="IPR023214">
    <property type="entry name" value="HAD_sf"/>
</dbReference>
<dbReference type="PANTHER" id="PTHR46191">
    <property type="match status" value="1"/>
</dbReference>
<comment type="caution">
    <text evidence="1">The sequence shown here is derived from an EMBL/GenBank/DDBJ whole genome shotgun (WGS) entry which is preliminary data.</text>
</comment>